<feature type="transmembrane region" description="Helical" evidence="2">
    <location>
        <begin position="31"/>
        <end position="52"/>
    </location>
</feature>
<dbReference type="EC" id="3.4.24.-" evidence="4"/>
<dbReference type="PANTHER" id="PTHR21666:SF286">
    <property type="entry name" value="LIPOPROTEIN NLPD"/>
    <property type="match status" value="1"/>
</dbReference>
<dbReference type="InterPro" id="IPR011055">
    <property type="entry name" value="Dup_hybrid_motif"/>
</dbReference>
<dbReference type="InterPro" id="IPR016047">
    <property type="entry name" value="M23ase_b-sheet_dom"/>
</dbReference>
<comment type="caution">
    <text evidence="4">The sequence shown here is derived from an EMBL/GenBank/DDBJ whole genome shotgun (WGS) entry which is preliminary data.</text>
</comment>
<dbReference type="Pfam" id="PF01551">
    <property type="entry name" value="Peptidase_M23"/>
    <property type="match status" value="1"/>
</dbReference>
<dbReference type="Proteomes" id="UP000485569">
    <property type="component" value="Unassembled WGS sequence"/>
</dbReference>
<dbReference type="AlphaFoldDB" id="A0A1V5SP84"/>
<evidence type="ECO:0000313" key="4">
    <source>
        <dbReference type="EMBL" id="OQA56307.1"/>
    </source>
</evidence>
<protein>
    <submittedName>
        <fullName evidence="4">Murein DD-endopeptidase MepM</fullName>
        <ecNumber evidence="4">3.4.24.-</ecNumber>
    </submittedName>
</protein>
<keyword evidence="2" id="KW-0812">Transmembrane</keyword>
<organism evidence="4">
    <name type="scientific">Candidatus Atribacter allofermentans</name>
    <dbReference type="NCBI Taxonomy" id="1852833"/>
    <lineage>
        <taxon>Bacteria</taxon>
        <taxon>Pseudomonadati</taxon>
        <taxon>Atribacterota</taxon>
        <taxon>Atribacteria</taxon>
        <taxon>Atribacterales</taxon>
        <taxon>Atribacteraceae</taxon>
        <taxon>Atribacter</taxon>
    </lineage>
</organism>
<feature type="domain" description="M23ase beta-sheet core" evidence="3">
    <location>
        <begin position="255"/>
        <end position="348"/>
    </location>
</feature>
<evidence type="ECO:0000256" key="1">
    <source>
        <dbReference type="SAM" id="Coils"/>
    </source>
</evidence>
<dbReference type="InterPro" id="IPR050570">
    <property type="entry name" value="Cell_wall_metabolism_enzyme"/>
</dbReference>
<proteinExistence type="predicted"/>
<keyword evidence="2" id="KW-1133">Transmembrane helix</keyword>
<accession>A0A1V5SP84</accession>
<evidence type="ECO:0000256" key="2">
    <source>
        <dbReference type="SAM" id="Phobius"/>
    </source>
</evidence>
<keyword evidence="2" id="KW-0472">Membrane</keyword>
<dbReference type="GO" id="GO:0004222">
    <property type="term" value="F:metalloendopeptidase activity"/>
    <property type="evidence" value="ECO:0007669"/>
    <property type="project" value="TreeGrafter"/>
</dbReference>
<dbReference type="CDD" id="cd12797">
    <property type="entry name" value="M23_peptidase"/>
    <property type="match status" value="1"/>
</dbReference>
<dbReference type="EMBL" id="MWBQ01000121">
    <property type="protein sequence ID" value="OQA56307.1"/>
    <property type="molecule type" value="Genomic_DNA"/>
</dbReference>
<sequence length="353" mass="40115">MPSKEPKDLTVFWINPLKGQMKKINLRWKTILMGLLLVILGVGFGVGGILWYNSRIKYELGNMFIHLQDTKSELASLEIKKKEQEQKLEELSKKADQVIQEMNQLRELDQKVRSLLEKDLQSQLKKFGIDLGFSAASNELYVPVQMFLNPNLDSFPFGMGGPNYMSFSGVPVSAPSLRSTIDPEFYNKAKSIEDNLSWLRAEMMVREKSFNEIIQVVEKKDKLITMVPMRWPTWGRVSSSYGWRKDPFTGRKAWHTGVDIAAPAGRNIVATAAGKVIFAGWNGNYGRCVIIRHQFGYETVYGHLSKIQVENGEEVKKETIIGKVGSSGRSTGPHLHYEVRKYGNVINPWPYLP</sequence>
<gene>
    <name evidence="4" type="primary">mepM</name>
    <name evidence="4" type="ORF">BWY41_01528</name>
</gene>
<reference evidence="4" key="1">
    <citation type="submission" date="2017-02" db="EMBL/GenBank/DDBJ databases">
        <title>Delving into the versatile metabolic prowess of the omnipresent phylum Bacteroidetes.</title>
        <authorList>
            <person name="Nobu M.K."/>
            <person name="Mei R."/>
            <person name="Narihiro T."/>
            <person name="Kuroda K."/>
            <person name="Liu W.-T."/>
        </authorList>
    </citation>
    <scope>NUCLEOTIDE SEQUENCE</scope>
    <source>
        <strain evidence="4">ADurb.Bin276</strain>
    </source>
</reference>
<dbReference type="FunFam" id="2.70.70.10:FF:000006">
    <property type="entry name" value="M23 family peptidase"/>
    <property type="match status" value="1"/>
</dbReference>
<feature type="coiled-coil region" evidence="1">
    <location>
        <begin position="67"/>
        <end position="118"/>
    </location>
</feature>
<name>A0A1V5SP84_9BACT</name>
<dbReference type="Gene3D" id="2.70.70.10">
    <property type="entry name" value="Glucose Permease (Domain IIA)"/>
    <property type="match status" value="1"/>
</dbReference>
<keyword evidence="1" id="KW-0175">Coiled coil</keyword>
<keyword evidence="4" id="KW-0378">Hydrolase</keyword>
<evidence type="ECO:0000259" key="3">
    <source>
        <dbReference type="Pfam" id="PF01551"/>
    </source>
</evidence>
<dbReference type="PANTHER" id="PTHR21666">
    <property type="entry name" value="PEPTIDASE-RELATED"/>
    <property type="match status" value="1"/>
</dbReference>
<dbReference type="SUPFAM" id="SSF51261">
    <property type="entry name" value="Duplicated hybrid motif"/>
    <property type="match status" value="1"/>
</dbReference>